<dbReference type="AlphaFoldDB" id="A0A0E9XJR7"/>
<proteinExistence type="predicted"/>
<feature type="compositionally biased region" description="Basic and acidic residues" evidence="1">
    <location>
        <begin position="39"/>
        <end position="48"/>
    </location>
</feature>
<evidence type="ECO:0000256" key="1">
    <source>
        <dbReference type="SAM" id="MobiDB-lite"/>
    </source>
</evidence>
<feature type="region of interest" description="Disordered" evidence="1">
    <location>
        <begin position="1"/>
        <end position="48"/>
    </location>
</feature>
<organism evidence="2">
    <name type="scientific">Anguilla anguilla</name>
    <name type="common">European freshwater eel</name>
    <name type="synonym">Muraena anguilla</name>
    <dbReference type="NCBI Taxonomy" id="7936"/>
    <lineage>
        <taxon>Eukaryota</taxon>
        <taxon>Metazoa</taxon>
        <taxon>Chordata</taxon>
        <taxon>Craniata</taxon>
        <taxon>Vertebrata</taxon>
        <taxon>Euteleostomi</taxon>
        <taxon>Actinopterygii</taxon>
        <taxon>Neopterygii</taxon>
        <taxon>Teleostei</taxon>
        <taxon>Anguilliformes</taxon>
        <taxon>Anguillidae</taxon>
        <taxon>Anguilla</taxon>
    </lineage>
</organism>
<reference evidence="2" key="1">
    <citation type="submission" date="2014-11" db="EMBL/GenBank/DDBJ databases">
        <authorList>
            <person name="Amaro Gonzalez C."/>
        </authorList>
    </citation>
    <scope>NUCLEOTIDE SEQUENCE</scope>
</reference>
<protein>
    <submittedName>
        <fullName evidence="2">Uncharacterized protein</fullName>
    </submittedName>
</protein>
<dbReference type="EMBL" id="GBXM01005683">
    <property type="protein sequence ID" value="JAI02895.1"/>
    <property type="molecule type" value="Transcribed_RNA"/>
</dbReference>
<name>A0A0E9XJR7_ANGAN</name>
<evidence type="ECO:0000313" key="2">
    <source>
        <dbReference type="EMBL" id="JAI02895.1"/>
    </source>
</evidence>
<sequence>MSVRHILLRTTPAGKKKKKSPNFHFLANPKGHLKALKKQAAERARPSA</sequence>
<reference evidence="2" key="2">
    <citation type="journal article" date="2015" name="Fish Shellfish Immunol.">
        <title>Early steps in the European eel (Anguilla anguilla)-Vibrio vulnificus interaction in the gills: Role of the RtxA13 toxin.</title>
        <authorList>
            <person name="Callol A."/>
            <person name="Pajuelo D."/>
            <person name="Ebbesson L."/>
            <person name="Teles M."/>
            <person name="MacKenzie S."/>
            <person name="Amaro C."/>
        </authorList>
    </citation>
    <scope>NUCLEOTIDE SEQUENCE</scope>
</reference>
<accession>A0A0E9XJR7</accession>